<gene>
    <name evidence="1" type="ORF">GCM10023171_37730</name>
</gene>
<name>A0ABP8PTH2_9MICO</name>
<sequence>MNTTTRAAELIAYRVRKGANPADSAALLDELAIAHTGYNLAHALQYNGFASVARCEQAAHNLEIERVDEHVAAVAALLPFPVDLEADMGGLNVLQIDLGCRTDDEDDPHDRAGIDPHKPRATWWIETAGGADFEDSHLPATTPPAHVAQWITTRATHLGCPAVQAQQLLTA</sequence>
<dbReference type="Proteomes" id="UP001500731">
    <property type="component" value="Unassembled WGS sequence"/>
</dbReference>
<comment type="caution">
    <text evidence="1">The sequence shown here is derived from an EMBL/GenBank/DDBJ whole genome shotgun (WGS) entry which is preliminary data.</text>
</comment>
<dbReference type="RefSeq" id="WP_345189069.1">
    <property type="nucleotide sequence ID" value="NZ_BAABGP010000037.1"/>
</dbReference>
<protein>
    <submittedName>
        <fullName evidence="1">Uncharacterized protein</fullName>
    </submittedName>
</protein>
<dbReference type="EMBL" id="BAABGP010000037">
    <property type="protein sequence ID" value="GAA4492518.1"/>
    <property type="molecule type" value="Genomic_DNA"/>
</dbReference>
<evidence type="ECO:0000313" key="2">
    <source>
        <dbReference type="Proteomes" id="UP001500731"/>
    </source>
</evidence>
<accession>A0ABP8PTH2</accession>
<proteinExistence type="predicted"/>
<evidence type="ECO:0000313" key="1">
    <source>
        <dbReference type="EMBL" id="GAA4492518.1"/>
    </source>
</evidence>
<organism evidence="1 2">
    <name type="scientific">Microbacterium panaciterrae</name>
    <dbReference type="NCBI Taxonomy" id="985759"/>
    <lineage>
        <taxon>Bacteria</taxon>
        <taxon>Bacillati</taxon>
        <taxon>Actinomycetota</taxon>
        <taxon>Actinomycetes</taxon>
        <taxon>Micrococcales</taxon>
        <taxon>Microbacteriaceae</taxon>
        <taxon>Microbacterium</taxon>
    </lineage>
</organism>
<reference evidence="2" key="1">
    <citation type="journal article" date="2019" name="Int. J. Syst. Evol. Microbiol.">
        <title>The Global Catalogue of Microorganisms (GCM) 10K type strain sequencing project: providing services to taxonomists for standard genome sequencing and annotation.</title>
        <authorList>
            <consortium name="The Broad Institute Genomics Platform"/>
            <consortium name="The Broad Institute Genome Sequencing Center for Infectious Disease"/>
            <person name="Wu L."/>
            <person name="Ma J."/>
        </authorList>
    </citation>
    <scope>NUCLEOTIDE SEQUENCE [LARGE SCALE GENOMIC DNA]</scope>
    <source>
        <strain evidence="2">JCM 17839</strain>
    </source>
</reference>
<keyword evidence="2" id="KW-1185">Reference proteome</keyword>